<comment type="subunit">
    <text evidence="4">Homodimer.</text>
</comment>
<comment type="function">
    <text evidence="4">Involved in cytoplasm to vacuole transport (Cvt), pexophagy, mitophagy and nucleophagy. Recruits mitochondria for their selective degradation via autophagy (mitophagy) during starvation. Works as scaffold proteins that recruit ATG proteins to the pre-autophagosome (PAS), the site of vesicle/autophagosome formation. Required for the Cvt vesicles completion.</text>
</comment>
<dbReference type="EMBL" id="JAVRRA010003864">
    <property type="protein sequence ID" value="KAK5275983.1"/>
    <property type="molecule type" value="Genomic_DNA"/>
</dbReference>
<evidence type="ECO:0000256" key="4">
    <source>
        <dbReference type="RuleBase" id="RU367075"/>
    </source>
</evidence>
<protein>
    <recommendedName>
        <fullName evidence="4">Autophagy-related protein 11</fullName>
    </recommendedName>
</protein>
<comment type="subcellular location">
    <subcellularLocation>
        <location evidence="4">Preautophagosomal structure membrane</location>
        <topology evidence="4">Peripheral membrane protein</topology>
    </subcellularLocation>
    <subcellularLocation>
        <location evidence="4">Vacuole membrane</location>
        <topology evidence="4">Peripheral membrane protein</topology>
    </subcellularLocation>
    <text evidence="4">During pexophagy, accumulates in the vacuolar membrane region, where the peroxisomes contact the vacuole.</text>
</comment>
<keyword evidence="4" id="KW-0472">Membrane</keyword>
<evidence type="ECO:0000313" key="8">
    <source>
        <dbReference type="Proteomes" id="UP001357485"/>
    </source>
</evidence>
<reference evidence="7 8" key="1">
    <citation type="submission" date="2023-08" db="EMBL/GenBank/DDBJ databases">
        <title>Black Yeasts Isolated from many extreme environments.</title>
        <authorList>
            <person name="Coleine C."/>
            <person name="Stajich J.E."/>
            <person name="Selbmann L."/>
        </authorList>
    </citation>
    <scope>NUCLEOTIDE SEQUENCE [LARGE SCALE GENOMIC DNA]</scope>
    <source>
        <strain evidence="7 8">CCFEE 536</strain>
    </source>
</reference>
<keyword evidence="3" id="KW-0175">Coiled coil</keyword>
<dbReference type="InterPro" id="IPR040040">
    <property type="entry name" value="ATG11"/>
</dbReference>
<keyword evidence="2 4" id="KW-0072">Autophagy</keyword>
<keyword evidence="8" id="KW-1185">Reference proteome</keyword>
<evidence type="ECO:0000256" key="3">
    <source>
        <dbReference type="ARBA" id="ARBA00023054"/>
    </source>
</evidence>
<feature type="non-terminal residue" evidence="7">
    <location>
        <position position="152"/>
    </location>
</feature>
<evidence type="ECO:0000256" key="2">
    <source>
        <dbReference type="ARBA" id="ARBA00023006"/>
    </source>
</evidence>
<dbReference type="Proteomes" id="UP001357485">
    <property type="component" value="Unassembled WGS sequence"/>
</dbReference>
<accession>A0ABR0M2F4</accession>
<evidence type="ECO:0000259" key="6">
    <source>
        <dbReference type="Pfam" id="PF10377"/>
    </source>
</evidence>
<keyword evidence="4" id="KW-0653">Protein transport</keyword>
<dbReference type="Pfam" id="PF10377">
    <property type="entry name" value="ATG11"/>
    <property type="match status" value="1"/>
</dbReference>
<dbReference type="InterPro" id="IPR019460">
    <property type="entry name" value="Atg11_C"/>
</dbReference>
<comment type="similarity">
    <text evidence="1 4">Belongs to the ATG11 family.</text>
</comment>
<proteinExistence type="inferred from homology"/>
<dbReference type="PANTHER" id="PTHR13222">
    <property type="entry name" value="RB1-INDUCIBLE COILED-COIL"/>
    <property type="match status" value="1"/>
</dbReference>
<organism evidence="7 8">
    <name type="scientific">Cryomyces antarcticus</name>
    <dbReference type="NCBI Taxonomy" id="329879"/>
    <lineage>
        <taxon>Eukaryota</taxon>
        <taxon>Fungi</taxon>
        <taxon>Dikarya</taxon>
        <taxon>Ascomycota</taxon>
        <taxon>Pezizomycotina</taxon>
        <taxon>Dothideomycetes</taxon>
        <taxon>Dothideomycetes incertae sedis</taxon>
        <taxon>Cryomyces</taxon>
    </lineage>
</organism>
<sequence length="152" mass="17708">MGASTVFDPSTNMTRTLSSPPPPTKASQELPDLSLLYWMESEDAEEEASMFTEFMSTINRFNLDIFSEAISKRMRDLDYTARKWQREARGYREKALRYQSEGHDKIAFKSFKDGDLALFLPTRNQATRPWAAFNVNAPHYFLREQDSHKLRN</sequence>
<comment type="caution">
    <text evidence="7">The sequence shown here is derived from an EMBL/GenBank/DDBJ whole genome shotgun (WGS) entry which is preliminary data.</text>
</comment>
<feature type="compositionally biased region" description="Polar residues" evidence="5">
    <location>
        <begin position="7"/>
        <end position="18"/>
    </location>
</feature>
<evidence type="ECO:0000313" key="7">
    <source>
        <dbReference type="EMBL" id="KAK5275983.1"/>
    </source>
</evidence>
<feature type="domain" description="Autophagy-related protein 11 C-terminal" evidence="6">
    <location>
        <begin position="68"/>
        <end position="151"/>
    </location>
</feature>
<gene>
    <name evidence="7" type="primary">ATG11_4</name>
    <name evidence="7" type="ORF">LTR16_011888</name>
</gene>
<dbReference type="PANTHER" id="PTHR13222:SF1">
    <property type="entry name" value="RB1-INDUCIBLE COILED-COIL PROTEIN 1"/>
    <property type="match status" value="1"/>
</dbReference>
<feature type="region of interest" description="Disordered" evidence="5">
    <location>
        <begin position="1"/>
        <end position="27"/>
    </location>
</feature>
<evidence type="ECO:0000256" key="5">
    <source>
        <dbReference type="SAM" id="MobiDB-lite"/>
    </source>
</evidence>
<keyword evidence="4" id="KW-0926">Vacuole</keyword>
<evidence type="ECO:0000256" key="1">
    <source>
        <dbReference type="ARBA" id="ARBA00009729"/>
    </source>
</evidence>
<name>A0ABR0M2F4_9PEZI</name>
<keyword evidence="4" id="KW-0813">Transport</keyword>